<dbReference type="EMBL" id="DLVE01000026">
    <property type="protein sequence ID" value="HAA83594.1"/>
    <property type="molecule type" value="Genomic_DNA"/>
</dbReference>
<name>A0A3B8NAB8_9BACT</name>
<organism evidence="1 2">
    <name type="scientific">Thermodesulfobacterium commune</name>
    <dbReference type="NCBI Taxonomy" id="1741"/>
    <lineage>
        <taxon>Bacteria</taxon>
        <taxon>Pseudomonadati</taxon>
        <taxon>Thermodesulfobacteriota</taxon>
        <taxon>Thermodesulfobacteria</taxon>
        <taxon>Thermodesulfobacteriales</taxon>
        <taxon>Thermodesulfobacteriaceae</taxon>
        <taxon>Thermodesulfobacterium</taxon>
    </lineage>
</organism>
<protein>
    <submittedName>
        <fullName evidence="1">Aspartate aminotransferase family protein</fullName>
    </submittedName>
</protein>
<dbReference type="GO" id="GO:0008483">
    <property type="term" value="F:transaminase activity"/>
    <property type="evidence" value="ECO:0007669"/>
    <property type="project" value="UniProtKB-KW"/>
</dbReference>
<dbReference type="Gene3D" id="3.90.1150.10">
    <property type="entry name" value="Aspartate Aminotransferase, domain 1"/>
    <property type="match status" value="1"/>
</dbReference>
<proteinExistence type="predicted"/>
<dbReference type="SUPFAM" id="SSF53383">
    <property type="entry name" value="PLP-dependent transferases"/>
    <property type="match status" value="1"/>
</dbReference>
<evidence type="ECO:0000313" key="2">
    <source>
        <dbReference type="Proteomes" id="UP000257240"/>
    </source>
</evidence>
<reference evidence="1 2" key="1">
    <citation type="journal article" date="2018" name="Nat. Biotechnol.">
        <title>A standardized bacterial taxonomy based on genome phylogeny substantially revises the tree of life.</title>
        <authorList>
            <person name="Parks D.H."/>
            <person name="Chuvochina M."/>
            <person name="Waite D.W."/>
            <person name="Rinke C."/>
            <person name="Skarshewski A."/>
            <person name="Chaumeil P.A."/>
            <person name="Hugenholtz P."/>
        </authorList>
    </citation>
    <scope>NUCLEOTIDE SEQUENCE [LARGE SCALE GENOMIC DNA]</scope>
    <source>
        <strain evidence="1">UBA12529</strain>
    </source>
</reference>
<sequence length="45" mass="5029">MERIRSQLFYKKALEVIPGGVNSPVRACKAVKADPVFFERGEGAY</sequence>
<comment type="caution">
    <text evidence="1">The sequence shown here is derived from an EMBL/GenBank/DDBJ whole genome shotgun (WGS) entry which is preliminary data.</text>
</comment>
<dbReference type="InterPro" id="IPR015422">
    <property type="entry name" value="PyrdxlP-dep_Trfase_small"/>
</dbReference>
<accession>A0A3B8NAB8</accession>
<keyword evidence="1" id="KW-0808">Transferase</keyword>
<dbReference type="AlphaFoldDB" id="A0A3B8NAB8"/>
<gene>
    <name evidence="1" type="ORF">DCE01_02220</name>
</gene>
<keyword evidence="1" id="KW-0032">Aminotransferase</keyword>
<dbReference type="InterPro" id="IPR015424">
    <property type="entry name" value="PyrdxlP-dep_Trfase"/>
</dbReference>
<evidence type="ECO:0000313" key="1">
    <source>
        <dbReference type="EMBL" id="HAA83594.1"/>
    </source>
</evidence>
<feature type="non-terminal residue" evidence="1">
    <location>
        <position position="45"/>
    </location>
</feature>
<dbReference type="Proteomes" id="UP000257240">
    <property type="component" value="Unassembled WGS sequence"/>
</dbReference>